<reference evidence="11 12" key="1">
    <citation type="journal article" date="2021" name="Nat. Commun.">
        <title>Incipient diploidization of the medicinal plant Perilla within 10,000 years.</title>
        <authorList>
            <person name="Zhang Y."/>
            <person name="Shen Q."/>
            <person name="Leng L."/>
            <person name="Zhang D."/>
            <person name="Chen S."/>
            <person name="Shi Y."/>
            <person name="Ning Z."/>
            <person name="Chen S."/>
        </authorList>
    </citation>
    <scope>NUCLEOTIDE SEQUENCE [LARGE SCALE GENOMIC DNA]</scope>
    <source>
        <strain evidence="12">cv. PC099</strain>
    </source>
</reference>
<evidence type="ECO:0000256" key="6">
    <source>
        <dbReference type="ARBA" id="ARBA00023136"/>
    </source>
</evidence>
<dbReference type="InterPro" id="IPR046959">
    <property type="entry name" value="PRK1-6/SRF4-like"/>
</dbReference>
<feature type="transmembrane region" description="Helical" evidence="8">
    <location>
        <begin position="237"/>
        <end position="260"/>
    </location>
</feature>
<dbReference type="GO" id="GO:0005524">
    <property type="term" value="F:ATP binding"/>
    <property type="evidence" value="ECO:0007669"/>
    <property type="project" value="UniProtKB-UniRule"/>
</dbReference>
<evidence type="ECO:0000256" key="9">
    <source>
        <dbReference type="SAM" id="SignalP"/>
    </source>
</evidence>
<dbReference type="InterPro" id="IPR001245">
    <property type="entry name" value="Ser-Thr/Tyr_kinase_cat_dom"/>
</dbReference>
<comment type="subcellular location">
    <subcellularLocation>
        <location evidence="1">Membrane</location>
    </subcellularLocation>
</comment>
<evidence type="ECO:0000256" key="5">
    <source>
        <dbReference type="ARBA" id="ARBA00022989"/>
    </source>
</evidence>
<dbReference type="PROSITE" id="PS50011">
    <property type="entry name" value="PROTEIN_KINASE_DOM"/>
    <property type="match status" value="1"/>
</dbReference>
<evidence type="ECO:0000256" key="1">
    <source>
        <dbReference type="ARBA" id="ARBA00004370"/>
    </source>
</evidence>
<dbReference type="PANTHER" id="PTHR48007:SF43">
    <property type="entry name" value="POLLEN RECEPTOR-LIKE KINASE 4"/>
    <property type="match status" value="1"/>
</dbReference>
<dbReference type="SUPFAM" id="SSF56112">
    <property type="entry name" value="Protein kinase-like (PK-like)"/>
    <property type="match status" value="1"/>
</dbReference>
<keyword evidence="5 8" id="KW-1133">Transmembrane helix</keyword>
<dbReference type="InterPro" id="IPR032675">
    <property type="entry name" value="LRR_dom_sf"/>
</dbReference>
<keyword evidence="4" id="KW-0677">Repeat</keyword>
<feature type="domain" description="Protein kinase" evidence="10">
    <location>
        <begin position="323"/>
        <end position="598"/>
    </location>
</feature>
<dbReference type="GO" id="GO:0016020">
    <property type="term" value="C:membrane"/>
    <property type="evidence" value="ECO:0007669"/>
    <property type="project" value="UniProtKB-SubCell"/>
</dbReference>
<sequence length="632" mass="70629">MPCSSNFINFLVIAFAASLVILGATAEDDWSGFHGYERDALLALKTRFNNPFLDANWTGIMCYMDNTPYWYGVQCLVGRVTGLILDSMALFGDIEVDALANLTELHTLSFKNNSITGNMMDFAFNQKLRSIDLSGNRFSGEIPSSLLNLHILESLQLQENSLTGPIPGFNQSSLARFNVSHNNLSGEIPETETLQSFGLSSYSGGNENLCGPPTTAVCTRTSDDSGGEGKGHDKGRFLAIIVVVDVIVLVVIMLLFIVYYKKYKKLRKEMMMMMMKGRDDGEEEHDSRIVERATEEGEKGKLVFLNKDEHETTRRFDLDDLLRASAEGLGKGNFGNCYKAMMEVGATVVVKRLRDLKPLNRDEFVRQATAIAHQKHPNLLPLLAYYYSKDEKLFVYTFASNGNLFNRLHGGRGTRERLPFRWASRLAVARGVARALNHLHHNTRSHTAAPHGNLKSSNVLIDDNDEILVADYGLASLIALPIAAQRMVSYKCPEYLSQRTVSKKSDVWNYGSLLLELLTGRISSYSAPPGTNGVDLCSWVHRAVREEWTAEIFDAEMAVQKGANRGMLRLMQIALKCCDRSPEKRPEIGQVLEEVEAIKVGVESEDEEYSYNSYSSYDRSMTDDSFSVTRSV</sequence>
<organism evidence="11 12">
    <name type="scientific">Perilla frutescens var. hirtella</name>
    <name type="common">Perilla citriodora</name>
    <name type="synonym">Perilla setoyensis</name>
    <dbReference type="NCBI Taxonomy" id="608512"/>
    <lineage>
        <taxon>Eukaryota</taxon>
        <taxon>Viridiplantae</taxon>
        <taxon>Streptophyta</taxon>
        <taxon>Embryophyta</taxon>
        <taxon>Tracheophyta</taxon>
        <taxon>Spermatophyta</taxon>
        <taxon>Magnoliopsida</taxon>
        <taxon>eudicotyledons</taxon>
        <taxon>Gunneridae</taxon>
        <taxon>Pentapetalae</taxon>
        <taxon>asterids</taxon>
        <taxon>lamiids</taxon>
        <taxon>Lamiales</taxon>
        <taxon>Lamiaceae</taxon>
        <taxon>Nepetoideae</taxon>
        <taxon>Elsholtzieae</taxon>
        <taxon>Perilla</taxon>
    </lineage>
</organism>
<evidence type="ECO:0000259" key="10">
    <source>
        <dbReference type="PROSITE" id="PS50011"/>
    </source>
</evidence>
<keyword evidence="6 8" id="KW-0472">Membrane</keyword>
<dbReference type="InterPro" id="IPR017441">
    <property type="entry name" value="Protein_kinase_ATP_BS"/>
</dbReference>
<keyword evidence="7" id="KW-0547">Nucleotide-binding</keyword>
<protein>
    <recommendedName>
        <fullName evidence="10">Protein kinase domain-containing protein</fullName>
    </recommendedName>
</protein>
<evidence type="ECO:0000313" key="12">
    <source>
        <dbReference type="Proteomes" id="UP001190926"/>
    </source>
</evidence>
<evidence type="ECO:0000256" key="3">
    <source>
        <dbReference type="ARBA" id="ARBA00022692"/>
    </source>
</evidence>
<evidence type="ECO:0000256" key="7">
    <source>
        <dbReference type="PROSITE-ProRule" id="PRU10141"/>
    </source>
</evidence>
<dbReference type="PROSITE" id="PS00107">
    <property type="entry name" value="PROTEIN_KINASE_ATP"/>
    <property type="match status" value="1"/>
</dbReference>
<feature type="signal peptide" evidence="9">
    <location>
        <begin position="1"/>
        <end position="26"/>
    </location>
</feature>
<evidence type="ECO:0000256" key="4">
    <source>
        <dbReference type="ARBA" id="ARBA00022737"/>
    </source>
</evidence>
<keyword evidence="3 8" id="KW-0812">Transmembrane</keyword>
<evidence type="ECO:0000256" key="8">
    <source>
        <dbReference type="SAM" id="Phobius"/>
    </source>
</evidence>
<keyword evidence="2" id="KW-0433">Leucine-rich repeat</keyword>
<dbReference type="SUPFAM" id="SSF52058">
    <property type="entry name" value="L domain-like"/>
    <property type="match status" value="1"/>
</dbReference>
<dbReference type="EMBL" id="SDAM02000151">
    <property type="protein sequence ID" value="KAH6827186.1"/>
    <property type="molecule type" value="Genomic_DNA"/>
</dbReference>
<dbReference type="InterPro" id="IPR000719">
    <property type="entry name" value="Prot_kinase_dom"/>
</dbReference>
<evidence type="ECO:0000313" key="11">
    <source>
        <dbReference type="EMBL" id="KAH6827186.1"/>
    </source>
</evidence>
<dbReference type="Gene3D" id="3.30.200.20">
    <property type="entry name" value="Phosphorylase Kinase, domain 1"/>
    <property type="match status" value="1"/>
</dbReference>
<keyword evidence="12" id="KW-1185">Reference proteome</keyword>
<keyword evidence="7" id="KW-0067">ATP-binding</keyword>
<comment type="caution">
    <text evidence="11">The sequence shown here is derived from an EMBL/GenBank/DDBJ whole genome shotgun (WGS) entry which is preliminary data.</text>
</comment>
<dbReference type="AlphaFoldDB" id="A0AAD4P5N5"/>
<dbReference type="GO" id="GO:0004672">
    <property type="term" value="F:protein kinase activity"/>
    <property type="evidence" value="ECO:0007669"/>
    <property type="project" value="InterPro"/>
</dbReference>
<dbReference type="PANTHER" id="PTHR48007">
    <property type="entry name" value="LEUCINE-RICH REPEAT RECEPTOR-LIKE PROTEIN KINASE PXC1"/>
    <property type="match status" value="1"/>
</dbReference>
<proteinExistence type="predicted"/>
<gene>
    <name evidence="11" type="ORF">C2S53_019249</name>
</gene>
<dbReference type="Gene3D" id="1.10.510.10">
    <property type="entry name" value="Transferase(Phosphotransferase) domain 1"/>
    <property type="match status" value="1"/>
</dbReference>
<keyword evidence="9" id="KW-0732">Signal</keyword>
<dbReference type="InterPro" id="IPR011009">
    <property type="entry name" value="Kinase-like_dom_sf"/>
</dbReference>
<dbReference type="Pfam" id="PF00560">
    <property type="entry name" value="LRR_1"/>
    <property type="match status" value="1"/>
</dbReference>
<dbReference type="InterPro" id="IPR001611">
    <property type="entry name" value="Leu-rich_rpt"/>
</dbReference>
<feature type="chain" id="PRO_5042079076" description="Protein kinase domain-containing protein" evidence="9">
    <location>
        <begin position="27"/>
        <end position="632"/>
    </location>
</feature>
<dbReference type="SMART" id="SM00220">
    <property type="entry name" value="S_TKc"/>
    <property type="match status" value="1"/>
</dbReference>
<dbReference type="Proteomes" id="UP001190926">
    <property type="component" value="Unassembled WGS sequence"/>
</dbReference>
<accession>A0AAD4P5N5</accession>
<name>A0AAD4P5N5_PERFH</name>
<dbReference type="Pfam" id="PF07714">
    <property type="entry name" value="PK_Tyr_Ser-Thr"/>
    <property type="match status" value="1"/>
</dbReference>
<dbReference type="Gene3D" id="3.80.10.10">
    <property type="entry name" value="Ribonuclease Inhibitor"/>
    <property type="match status" value="1"/>
</dbReference>
<evidence type="ECO:0000256" key="2">
    <source>
        <dbReference type="ARBA" id="ARBA00022614"/>
    </source>
</evidence>
<feature type="binding site" evidence="7">
    <location>
        <position position="351"/>
    </location>
    <ligand>
        <name>ATP</name>
        <dbReference type="ChEBI" id="CHEBI:30616"/>
    </ligand>
</feature>